<feature type="chain" id="PRO_5041258597" description="Secreted protein" evidence="1">
    <location>
        <begin position="24"/>
        <end position="213"/>
    </location>
</feature>
<proteinExistence type="predicted"/>
<reference evidence="2" key="1">
    <citation type="submission" date="2023-06" db="EMBL/GenBank/DDBJ databases">
        <title>Genome-scale phylogeny and comparative genomics of the fungal order Sordariales.</title>
        <authorList>
            <consortium name="Lawrence Berkeley National Laboratory"/>
            <person name="Hensen N."/>
            <person name="Bonometti L."/>
            <person name="Westerberg I."/>
            <person name="Brannstrom I.O."/>
            <person name="Guillou S."/>
            <person name="Cros-Aarteil S."/>
            <person name="Calhoun S."/>
            <person name="Haridas S."/>
            <person name="Kuo A."/>
            <person name="Mondo S."/>
            <person name="Pangilinan J."/>
            <person name="Riley R."/>
            <person name="LaButti K."/>
            <person name="Andreopoulos B."/>
            <person name="Lipzen A."/>
            <person name="Chen C."/>
            <person name="Yanf M."/>
            <person name="Daum C."/>
            <person name="Ng V."/>
            <person name="Clum A."/>
            <person name="Steindorff A."/>
            <person name="Ohm R."/>
            <person name="Martin F."/>
            <person name="Silar P."/>
            <person name="Natvig D."/>
            <person name="Lalanne C."/>
            <person name="Gautier V."/>
            <person name="Ament-velasquez S.L."/>
            <person name="Kruys A."/>
            <person name="Hutchinson M.I."/>
            <person name="Powell A.J."/>
            <person name="Barry K."/>
            <person name="Miller A.N."/>
            <person name="Grigoriev I.V."/>
            <person name="Debuchy R."/>
            <person name="Gladieux P."/>
            <person name="Thoren M.H."/>
            <person name="Johannesson H."/>
        </authorList>
    </citation>
    <scope>NUCLEOTIDE SEQUENCE</scope>
    <source>
        <strain evidence="2">SMH3187-1</strain>
    </source>
</reference>
<gene>
    <name evidence="2" type="ORF">B0T18DRAFT_388706</name>
</gene>
<dbReference type="Proteomes" id="UP001172155">
    <property type="component" value="Unassembled WGS sequence"/>
</dbReference>
<name>A0AA40F0T0_9PEZI</name>
<sequence>MHPISFLLPAIAAASPLVTQISADQPSPNEIQIMAASASGNGCPQNSYTYSISPDRTVVTLGFDQFQTYIGPNEKAADRTKNCQIHLTLKYPTGFQFSTVESTYHGYAQLDKGVTGTFFSTYFFSQDASATTTTQTSITGGGVWADGQVYTKVDKVPTASYIWSPCGAQGILNVNNRLALTTTDRNAAGQLTNDDATLKFTQNLQLLWRPCPK</sequence>
<organism evidence="2 3">
    <name type="scientific">Schizothecium vesticola</name>
    <dbReference type="NCBI Taxonomy" id="314040"/>
    <lineage>
        <taxon>Eukaryota</taxon>
        <taxon>Fungi</taxon>
        <taxon>Dikarya</taxon>
        <taxon>Ascomycota</taxon>
        <taxon>Pezizomycotina</taxon>
        <taxon>Sordariomycetes</taxon>
        <taxon>Sordariomycetidae</taxon>
        <taxon>Sordariales</taxon>
        <taxon>Schizotheciaceae</taxon>
        <taxon>Schizothecium</taxon>
    </lineage>
</organism>
<evidence type="ECO:0000256" key="1">
    <source>
        <dbReference type="SAM" id="SignalP"/>
    </source>
</evidence>
<dbReference type="PANTHER" id="PTHR38847">
    <property type="match status" value="1"/>
</dbReference>
<dbReference type="PANTHER" id="PTHR38847:SF1">
    <property type="entry name" value="PSEUDOURIDINE SYNTHASE RSUA_RLUA-LIKE DOMAIN-CONTAINING PROTEIN"/>
    <property type="match status" value="1"/>
</dbReference>
<dbReference type="AlphaFoldDB" id="A0AA40F0T0"/>
<dbReference type="EMBL" id="JAUKUD010000003">
    <property type="protein sequence ID" value="KAK0749037.1"/>
    <property type="molecule type" value="Genomic_DNA"/>
</dbReference>
<evidence type="ECO:0000313" key="3">
    <source>
        <dbReference type="Proteomes" id="UP001172155"/>
    </source>
</evidence>
<accession>A0AA40F0T0</accession>
<evidence type="ECO:0008006" key="4">
    <source>
        <dbReference type="Google" id="ProtNLM"/>
    </source>
</evidence>
<feature type="signal peptide" evidence="1">
    <location>
        <begin position="1"/>
        <end position="23"/>
    </location>
</feature>
<dbReference type="InterPro" id="IPR025649">
    <property type="entry name" value="DUF4360"/>
</dbReference>
<keyword evidence="3" id="KW-1185">Reference proteome</keyword>
<comment type="caution">
    <text evidence="2">The sequence shown here is derived from an EMBL/GenBank/DDBJ whole genome shotgun (WGS) entry which is preliminary data.</text>
</comment>
<keyword evidence="1" id="KW-0732">Signal</keyword>
<dbReference type="Pfam" id="PF14273">
    <property type="entry name" value="DUF4360"/>
    <property type="match status" value="1"/>
</dbReference>
<protein>
    <recommendedName>
        <fullName evidence="4">Secreted protein</fullName>
    </recommendedName>
</protein>
<evidence type="ECO:0000313" key="2">
    <source>
        <dbReference type="EMBL" id="KAK0749037.1"/>
    </source>
</evidence>